<keyword evidence="5 10" id="KW-0145">Chemotaxis</keyword>
<evidence type="ECO:0000256" key="1">
    <source>
        <dbReference type="ARBA" id="ARBA00002254"/>
    </source>
</evidence>
<name>A0A1I4NNY3_9GAMM</name>
<evidence type="ECO:0000256" key="6">
    <source>
        <dbReference type="ARBA" id="ARBA00022692"/>
    </source>
</evidence>
<evidence type="ECO:0000256" key="9">
    <source>
        <dbReference type="ARBA" id="ARBA00023136"/>
    </source>
</evidence>
<dbReference type="STRING" id="488535.SAMN04487963_1525"/>
<keyword evidence="12" id="KW-1185">Reference proteome</keyword>
<dbReference type="InterPro" id="IPR005503">
    <property type="entry name" value="FliL"/>
</dbReference>
<evidence type="ECO:0000256" key="7">
    <source>
        <dbReference type="ARBA" id="ARBA00022779"/>
    </source>
</evidence>
<keyword evidence="11" id="KW-0282">Flagellum</keyword>
<keyword evidence="9 10" id="KW-0472">Membrane</keyword>
<evidence type="ECO:0000256" key="5">
    <source>
        <dbReference type="ARBA" id="ARBA00022500"/>
    </source>
</evidence>
<keyword evidence="10" id="KW-0997">Cell inner membrane</keyword>
<dbReference type="GO" id="GO:0009425">
    <property type="term" value="C:bacterial-type flagellum basal body"/>
    <property type="evidence" value="ECO:0007669"/>
    <property type="project" value="InterPro"/>
</dbReference>
<keyword evidence="4" id="KW-1003">Cell membrane</keyword>
<dbReference type="GO" id="GO:0071978">
    <property type="term" value="P:bacterial-type flagellum-dependent swarming motility"/>
    <property type="evidence" value="ECO:0007669"/>
    <property type="project" value="TreeGrafter"/>
</dbReference>
<dbReference type="RefSeq" id="WP_092021318.1">
    <property type="nucleotide sequence ID" value="NZ_FOUE01000002.1"/>
</dbReference>
<feature type="transmembrane region" description="Helical" evidence="10">
    <location>
        <begin position="18"/>
        <end position="41"/>
    </location>
</feature>
<accession>A0A1I4NNY3</accession>
<keyword evidence="11" id="KW-0969">Cilium</keyword>
<gene>
    <name evidence="11" type="ORF">SAMN04487963_1525</name>
</gene>
<evidence type="ECO:0000256" key="4">
    <source>
        <dbReference type="ARBA" id="ARBA00022475"/>
    </source>
</evidence>
<reference evidence="12" key="1">
    <citation type="submission" date="2016-10" db="EMBL/GenBank/DDBJ databases">
        <authorList>
            <person name="Varghese N."/>
            <person name="Submissions S."/>
        </authorList>
    </citation>
    <scope>NUCLEOTIDE SEQUENCE [LARGE SCALE GENOMIC DNA]</scope>
    <source>
        <strain evidence="12">CGMCC 1.7061</strain>
    </source>
</reference>
<keyword evidence="11" id="KW-0966">Cell projection</keyword>
<dbReference type="OrthoDB" id="5616092at2"/>
<organism evidence="11 12">
    <name type="scientific">Marinobacter zhejiangensis</name>
    <dbReference type="NCBI Taxonomy" id="488535"/>
    <lineage>
        <taxon>Bacteria</taxon>
        <taxon>Pseudomonadati</taxon>
        <taxon>Pseudomonadota</taxon>
        <taxon>Gammaproteobacteria</taxon>
        <taxon>Pseudomonadales</taxon>
        <taxon>Marinobacteraceae</taxon>
        <taxon>Marinobacter</taxon>
    </lineage>
</organism>
<comment type="similarity">
    <text evidence="3 10">Belongs to the FliL family.</text>
</comment>
<dbReference type="AlphaFoldDB" id="A0A1I4NNY3"/>
<evidence type="ECO:0000256" key="2">
    <source>
        <dbReference type="ARBA" id="ARBA00004162"/>
    </source>
</evidence>
<protein>
    <recommendedName>
        <fullName evidence="10">Flagellar protein FliL</fullName>
    </recommendedName>
</protein>
<dbReference type="EMBL" id="FOUE01000002">
    <property type="protein sequence ID" value="SFM17136.1"/>
    <property type="molecule type" value="Genomic_DNA"/>
</dbReference>
<comment type="subcellular location">
    <subcellularLocation>
        <location evidence="10">Cell inner membrane</location>
    </subcellularLocation>
    <subcellularLocation>
        <location evidence="2">Cell membrane</location>
        <topology evidence="2">Single-pass membrane protein</topology>
    </subcellularLocation>
</comment>
<dbReference type="Pfam" id="PF03748">
    <property type="entry name" value="FliL"/>
    <property type="match status" value="1"/>
</dbReference>
<keyword evidence="8 10" id="KW-1133">Transmembrane helix</keyword>
<evidence type="ECO:0000256" key="10">
    <source>
        <dbReference type="RuleBase" id="RU364125"/>
    </source>
</evidence>
<evidence type="ECO:0000313" key="11">
    <source>
        <dbReference type="EMBL" id="SFM17136.1"/>
    </source>
</evidence>
<keyword evidence="6 10" id="KW-0812">Transmembrane</keyword>
<evidence type="ECO:0000313" key="12">
    <source>
        <dbReference type="Proteomes" id="UP000198519"/>
    </source>
</evidence>
<dbReference type="Proteomes" id="UP000198519">
    <property type="component" value="Unassembled WGS sequence"/>
</dbReference>
<dbReference type="GO" id="GO:0005886">
    <property type="term" value="C:plasma membrane"/>
    <property type="evidence" value="ECO:0007669"/>
    <property type="project" value="UniProtKB-SubCell"/>
</dbReference>
<dbReference type="GO" id="GO:0006935">
    <property type="term" value="P:chemotaxis"/>
    <property type="evidence" value="ECO:0007669"/>
    <property type="project" value="UniProtKB-KW"/>
</dbReference>
<sequence length="166" mass="17721">MADNNGADQAPKKSKLKLIILLVLVVVLAVGLSIAGTLWFLKDQGDDSAPEAGSDPAEEVFQPSQYFVLDKALVTTVQSQGRQRYVQVYLAFEADDPAALAATELHLPLLRSQLINVLAGSDFMALQAAGSREQLAAEMLAMVNGVLAQEGAPALKGVLLRNFVMQ</sequence>
<dbReference type="PANTHER" id="PTHR35091:SF2">
    <property type="entry name" value="FLAGELLAR PROTEIN FLIL"/>
    <property type="match status" value="1"/>
</dbReference>
<proteinExistence type="inferred from homology"/>
<comment type="function">
    <text evidence="1 10">Controls the rotational direction of flagella during chemotaxis.</text>
</comment>
<keyword evidence="7 10" id="KW-0283">Flagellar rotation</keyword>
<dbReference type="PANTHER" id="PTHR35091">
    <property type="entry name" value="FLAGELLAR PROTEIN FLIL"/>
    <property type="match status" value="1"/>
</dbReference>
<evidence type="ECO:0000256" key="3">
    <source>
        <dbReference type="ARBA" id="ARBA00008281"/>
    </source>
</evidence>
<evidence type="ECO:0000256" key="8">
    <source>
        <dbReference type="ARBA" id="ARBA00022989"/>
    </source>
</evidence>